<accession>A0A2X0JC88</accession>
<gene>
    <name evidence="1" type="ORF">DN069_12935</name>
</gene>
<name>A0A2X0JC88_9ACTN</name>
<comment type="caution">
    <text evidence="1">The sequence shown here is derived from an EMBL/GenBank/DDBJ whole genome shotgun (WGS) entry which is preliminary data.</text>
</comment>
<dbReference type="AlphaFoldDB" id="A0A2X0JC88"/>
<dbReference type="EMBL" id="QKYN01000047">
    <property type="protein sequence ID" value="RAG85198.1"/>
    <property type="molecule type" value="Genomic_DNA"/>
</dbReference>
<organism evidence="1 2">
    <name type="scientific">Streptacidiphilus pinicola</name>
    <dbReference type="NCBI Taxonomy" id="2219663"/>
    <lineage>
        <taxon>Bacteria</taxon>
        <taxon>Bacillati</taxon>
        <taxon>Actinomycetota</taxon>
        <taxon>Actinomycetes</taxon>
        <taxon>Kitasatosporales</taxon>
        <taxon>Streptomycetaceae</taxon>
        <taxon>Streptacidiphilus</taxon>
    </lineage>
</organism>
<keyword evidence="2" id="KW-1185">Reference proteome</keyword>
<evidence type="ECO:0000313" key="2">
    <source>
        <dbReference type="Proteomes" id="UP000248889"/>
    </source>
</evidence>
<dbReference type="RefSeq" id="WP_133259903.1">
    <property type="nucleotide sequence ID" value="NZ_QKYN01000047.1"/>
</dbReference>
<protein>
    <submittedName>
        <fullName evidence="1">Uncharacterized protein</fullName>
    </submittedName>
</protein>
<proteinExistence type="predicted"/>
<sequence length="272" mass="29879">MTAAGVLYPLEQVAREFRALVERPVPLEMKTADLGEGLPDGTVDVVALRALLLHPALGHPTRGAVWARLFELAGLGGREGQDWRLAAVGMALPGLTRVSMRWAQTVKTAGPEDRAEIQMIVLGGFWEQFAAMQEDGTWRRDPARIPARLLWAAERAARAALTRASRVREAEVELEHVPAARDERVQPEQLLAVAVRKGIISAKGARIVAWTRLDGTPMAEVTRLLGGSRESLFMLRTRTERKLAGAIASGRLSSEDVELNFERLDRPENSVS</sequence>
<evidence type="ECO:0000313" key="1">
    <source>
        <dbReference type="EMBL" id="RAG85198.1"/>
    </source>
</evidence>
<dbReference type="Proteomes" id="UP000248889">
    <property type="component" value="Unassembled WGS sequence"/>
</dbReference>
<dbReference type="OrthoDB" id="4164470at2"/>
<reference evidence="1 2" key="1">
    <citation type="submission" date="2018-06" db="EMBL/GenBank/DDBJ databases">
        <title>Streptacidiphilus pinicola sp. nov., isolated from pine grove soil.</title>
        <authorList>
            <person name="Roh S.G."/>
            <person name="Park S."/>
            <person name="Kim M.-K."/>
            <person name="Yun B.-R."/>
            <person name="Park J."/>
            <person name="Kim M.J."/>
            <person name="Kim Y.S."/>
            <person name="Kim S.B."/>
        </authorList>
    </citation>
    <scope>NUCLEOTIDE SEQUENCE [LARGE SCALE GENOMIC DNA]</scope>
    <source>
        <strain evidence="1 2">MMS16-CNU450</strain>
    </source>
</reference>